<dbReference type="EMBL" id="JASAOG010000094">
    <property type="protein sequence ID" value="KAK0052491.1"/>
    <property type="molecule type" value="Genomic_DNA"/>
</dbReference>
<accession>A0AAD8F6V4</accession>
<keyword evidence="3" id="KW-1185">Reference proteome</keyword>
<feature type="domain" description="C-type lectin" evidence="1">
    <location>
        <begin position="1"/>
        <end position="52"/>
    </location>
</feature>
<evidence type="ECO:0000259" key="1">
    <source>
        <dbReference type="PROSITE" id="PS50041"/>
    </source>
</evidence>
<feature type="non-terminal residue" evidence="2">
    <location>
        <position position="1"/>
    </location>
</feature>
<evidence type="ECO:0000313" key="2">
    <source>
        <dbReference type="EMBL" id="KAK0052491.1"/>
    </source>
</evidence>
<sequence>KDAHLYTVKTMDKLAWLQLNYNYMSLWIGLNDIDVEGTYRWEDDESVCSQSWINQTFAK</sequence>
<organism evidence="2 3">
    <name type="scientific">Biomphalaria pfeifferi</name>
    <name type="common">Bloodfluke planorb</name>
    <name type="synonym">Freshwater snail</name>
    <dbReference type="NCBI Taxonomy" id="112525"/>
    <lineage>
        <taxon>Eukaryota</taxon>
        <taxon>Metazoa</taxon>
        <taxon>Spiralia</taxon>
        <taxon>Lophotrochozoa</taxon>
        <taxon>Mollusca</taxon>
        <taxon>Gastropoda</taxon>
        <taxon>Heterobranchia</taxon>
        <taxon>Euthyneura</taxon>
        <taxon>Panpulmonata</taxon>
        <taxon>Hygrophila</taxon>
        <taxon>Lymnaeoidea</taxon>
        <taxon>Planorbidae</taxon>
        <taxon>Biomphalaria</taxon>
    </lineage>
</organism>
<reference evidence="2" key="1">
    <citation type="journal article" date="2023" name="PLoS Negl. Trop. Dis.">
        <title>A genome sequence for Biomphalaria pfeifferi, the major vector snail for the human-infecting parasite Schistosoma mansoni.</title>
        <authorList>
            <person name="Bu L."/>
            <person name="Lu L."/>
            <person name="Laidemitt M.R."/>
            <person name="Zhang S.M."/>
            <person name="Mutuku M."/>
            <person name="Mkoji G."/>
            <person name="Steinauer M."/>
            <person name="Loker E.S."/>
        </authorList>
    </citation>
    <scope>NUCLEOTIDE SEQUENCE</scope>
    <source>
        <strain evidence="2">KasaAsao</strain>
    </source>
</reference>
<dbReference type="Pfam" id="PF00059">
    <property type="entry name" value="Lectin_C"/>
    <property type="match status" value="1"/>
</dbReference>
<feature type="non-terminal residue" evidence="2">
    <location>
        <position position="59"/>
    </location>
</feature>
<reference evidence="2" key="2">
    <citation type="submission" date="2023-04" db="EMBL/GenBank/DDBJ databases">
        <authorList>
            <person name="Bu L."/>
            <person name="Lu L."/>
            <person name="Laidemitt M.R."/>
            <person name="Zhang S.M."/>
            <person name="Mutuku M."/>
            <person name="Mkoji G."/>
            <person name="Steinauer M."/>
            <person name="Loker E.S."/>
        </authorList>
    </citation>
    <scope>NUCLEOTIDE SEQUENCE</scope>
    <source>
        <strain evidence="2">KasaAsao</strain>
        <tissue evidence="2">Whole Snail</tissue>
    </source>
</reference>
<name>A0AAD8F6V4_BIOPF</name>
<dbReference type="InterPro" id="IPR001304">
    <property type="entry name" value="C-type_lectin-like"/>
</dbReference>
<dbReference type="AlphaFoldDB" id="A0AAD8F6V4"/>
<comment type="caution">
    <text evidence="2">The sequence shown here is derived from an EMBL/GenBank/DDBJ whole genome shotgun (WGS) entry which is preliminary data.</text>
</comment>
<evidence type="ECO:0000313" key="3">
    <source>
        <dbReference type="Proteomes" id="UP001233172"/>
    </source>
</evidence>
<dbReference type="InterPro" id="IPR016186">
    <property type="entry name" value="C-type_lectin-like/link_sf"/>
</dbReference>
<dbReference type="Gene3D" id="3.10.100.10">
    <property type="entry name" value="Mannose-Binding Protein A, subunit A"/>
    <property type="match status" value="1"/>
</dbReference>
<gene>
    <name evidence="2" type="ORF">Bpfe_018075</name>
</gene>
<protein>
    <submittedName>
        <fullName evidence="2">C-type lectin domain family 4 member M</fullName>
    </submittedName>
</protein>
<dbReference type="PROSITE" id="PS50041">
    <property type="entry name" value="C_TYPE_LECTIN_2"/>
    <property type="match status" value="1"/>
</dbReference>
<proteinExistence type="predicted"/>
<dbReference type="SUPFAM" id="SSF56436">
    <property type="entry name" value="C-type lectin-like"/>
    <property type="match status" value="1"/>
</dbReference>
<dbReference type="Proteomes" id="UP001233172">
    <property type="component" value="Unassembled WGS sequence"/>
</dbReference>
<dbReference type="InterPro" id="IPR016187">
    <property type="entry name" value="CTDL_fold"/>
</dbReference>